<evidence type="ECO:0000259" key="1">
    <source>
        <dbReference type="Pfam" id="PF26231"/>
    </source>
</evidence>
<dbReference type="RefSeq" id="WP_138055622.1">
    <property type="nucleotide sequence ID" value="NZ_VAWE01000001.1"/>
</dbReference>
<organism evidence="2 3">
    <name type="scientific">Streptomyces marianii</name>
    <dbReference type="NCBI Taxonomy" id="1817406"/>
    <lineage>
        <taxon>Bacteria</taxon>
        <taxon>Bacillati</taxon>
        <taxon>Actinomycetota</taxon>
        <taxon>Actinomycetes</taxon>
        <taxon>Kitasatosporales</taxon>
        <taxon>Streptomycetaceae</taxon>
        <taxon>Streptomyces</taxon>
    </lineage>
</organism>
<sequence>MQDIVNPTGCLRQIFPEGDIVAVTDDASLGSEAVGYGLRYVPIDDVPTLPAGSNVVLLLSHHLISKKIRILFKHHKVLVVPIASFDGTPEAASYTLKMTLLTDYLKAAETATYWIDGLRSGAKKVVFGPPAPSGEDTGATRLVCSLGPSLTVDAWPRAEIGAGDWVSIGSCCELSITKQPSTGDDVFSMEGTVHASGVLAARDPRCTEVGDARIRRANRLRAEMSDLGSITLSLKDNVLTRVRAGGRDFTEELLDVTNPDHGLQALELGIGTNLALLPNVDWRYNSQLNEGAGVMHIGFGEGITGAHMDFIIPEGDHHFLP</sequence>
<dbReference type="AlphaFoldDB" id="A0A5R9EC03"/>
<keyword evidence="3" id="KW-1185">Reference proteome</keyword>
<dbReference type="Proteomes" id="UP000305921">
    <property type="component" value="Unassembled WGS sequence"/>
</dbReference>
<feature type="domain" description="Crocagin biosynthetic protein CgnE/B" evidence="1">
    <location>
        <begin position="17"/>
        <end position="319"/>
    </location>
</feature>
<proteinExistence type="predicted"/>
<dbReference type="EMBL" id="VAWE01000001">
    <property type="protein sequence ID" value="TLQ46312.1"/>
    <property type="molecule type" value="Genomic_DNA"/>
</dbReference>
<dbReference type="OrthoDB" id="34067at2"/>
<reference evidence="2 3" key="1">
    <citation type="submission" date="2019-05" db="EMBL/GenBank/DDBJ databases">
        <title>Streptomyces marianii sp. nov., a novel marine actinomycete from southern coast of India.</title>
        <authorList>
            <person name="Iniyan A.M."/>
            <person name="Wink J."/>
            <person name="Ramprasad E."/>
            <person name="Ramana C.V."/>
            <person name="Bunk B."/>
            <person name="Sproer C."/>
            <person name="Joseph F.-J.R.S."/>
            <person name="Vincent S.G.P."/>
        </authorList>
    </citation>
    <scope>NUCLEOTIDE SEQUENCE [LARGE SCALE GENOMIC DNA]</scope>
    <source>
        <strain evidence="2 3">ICN19</strain>
    </source>
</reference>
<evidence type="ECO:0000313" key="2">
    <source>
        <dbReference type="EMBL" id="TLQ46312.1"/>
    </source>
</evidence>
<gene>
    <name evidence="2" type="ORF">FEF34_28000</name>
</gene>
<accession>A0A5R9EC03</accession>
<name>A0A5R9EC03_9ACTN</name>
<comment type="caution">
    <text evidence="2">The sequence shown here is derived from an EMBL/GenBank/DDBJ whole genome shotgun (WGS) entry which is preliminary data.</text>
</comment>
<evidence type="ECO:0000313" key="3">
    <source>
        <dbReference type="Proteomes" id="UP000305921"/>
    </source>
</evidence>
<protein>
    <recommendedName>
        <fullName evidence="1">Crocagin biosynthetic protein CgnE/B domain-containing protein</fullName>
    </recommendedName>
</protein>
<dbReference type="Pfam" id="PF26231">
    <property type="entry name" value="CgnE_B"/>
    <property type="match status" value="1"/>
</dbReference>
<dbReference type="InterPro" id="IPR058799">
    <property type="entry name" value="CgnE_B"/>
</dbReference>